<proteinExistence type="inferred from homology"/>
<dbReference type="EMBL" id="DXAZ01000060">
    <property type="protein sequence ID" value="HIZ70993.1"/>
    <property type="molecule type" value="Genomic_DNA"/>
</dbReference>
<evidence type="ECO:0000313" key="4">
    <source>
        <dbReference type="EMBL" id="HIZ70993.1"/>
    </source>
</evidence>
<dbReference type="InterPro" id="IPR018357">
    <property type="entry name" value="Hexapep_transf_CS"/>
</dbReference>
<evidence type="ECO:0000256" key="2">
    <source>
        <dbReference type="ARBA" id="ARBA00022679"/>
    </source>
</evidence>
<dbReference type="Gene3D" id="2.160.10.10">
    <property type="entry name" value="Hexapeptide repeat proteins"/>
    <property type="match status" value="1"/>
</dbReference>
<protein>
    <submittedName>
        <fullName evidence="4">Sugar O-acetyltransferase</fullName>
    </submittedName>
</protein>
<comment type="caution">
    <text evidence="4">The sequence shown here is derived from an EMBL/GenBank/DDBJ whole genome shotgun (WGS) entry which is preliminary data.</text>
</comment>
<organism evidence="4 5">
    <name type="scientific">Candidatus Atopostipes pullistercoris</name>
    <dbReference type="NCBI Taxonomy" id="2838467"/>
    <lineage>
        <taxon>Bacteria</taxon>
        <taxon>Bacillati</taxon>
        <taxon>Bacillota</taxon>
        <taxon>Bacilli</taxon>
        <taxon>Lactobacillales</taxon>
        <taxon>Carnobacteriaceae</taxon>
        <taxon>Atopostipes</taxon>
    </lineage>
</organism>
<evidence type="ECO:0000256" key="3">
    <source>
        <dbReference type="ARBA" id="ARBA00022737"/>
    </source>
</evidence>
<evidence type="ECO:0000313" key="5">
    <source>
        <dbReference type="Proteomes" id="UP000824106"/>
    </source>
</evidence>
<dbReference type="GO" id="GO:0008374">
    <property type="term" value="F:O-acyltransferase activity"/>
    <property type="evidence" value="ECO:0007669"/>
    <property type="project" value="TreeGrafter"/>
</dbReference>
<name>A0A9D2G0N6_9LACT</name>
<keyword evidence="2" id="KW-0808">Transferase</keyword>
<dbReference type="InterPro" id="IPR011004">
    <property type="entry name" value="Trimer_LpxA-like_sf"/>
</dbReference>
<dbReference type="PROSITE" id="PS00101">
    <property type="entry name" value="HEXAPEP_TRANSFERASES"/>
    <property type="match status" value="1"/>
</dbReference>
<keyword evidence="3" id="KW-0677">Repeat</keyword>
<sequence>MLEELLNHLNEGNPLLSGSKLAQAMQEISIETQKQLGEMNHTYKTDMEMKEAVANIIGEDVPDTVRIRQPFYMDFGKNIHFGENVFVNASVHMQDQGGIYIGDRALIGHQVVFATLDHDLIPTKRNDLHPAPIVLENDVWIGSNAVILKGITIGEGSVVAAGSVVTKDVPANVIVGGNPARVIKEMNP</sequence>
<reference evidence="4" key="2">
    <citation type="submission" date="2021-04" db="EMBL/GenBank/DDBJ databases">
        <authorList>
            <person name="Gilroy R."/>
        </authorList>
    </citation>
    <scope>NUCLEOTIDE SEQUENCE</scope>
    <source>
        <strain evidence="4">CHK169-4300</strain>
    </source>
</reference>
<dbReference type="InterPro" id="IPR001451">
    <property type="entry name" value="Hexapep"/>
</dbReference>
<dbReference type="SUPFAM" id="SSF51161">
    <property type="entry name" value="Trimeric LpxA-like enzymes"/>
    <property type="match status" value="1"/>
</dbReference>
<dbReference type="PANTHER" id="PTHR23416:SF23">
    <property type="entry name" value="ACETYLTRANSFERASE C18B11.09C-RELATED"/>
    <property type="match status" value="1"/>
</dbReference>
<reference evidence="4" key="1">
    <citation type="journal article" date="2021" name="PeerJ">
        <title>Extensive microbial diversity within the chicken gut microbiome revealed by metagenomics and culture.</title>
        <authorList>
            <person name="Gilroy R."/>
            <person name="Ravi A."/>
            <person name="Getino M."/>
            <person name="Pursley I."/>
            <person name="Horton D.L."/>
            <person name="Alikhan N.F."/>
            <person name="Baker D."/>
            <person name="Gharbi K."/>
            <person name="Hall N."/>
            <person name="Watson M."/>
            <person name="Adriaenssens E.M."/>
            <person name="Foster-Nyarko E."/>
            <person name="Jarju S."/>
            <person name="Secka A."/>
            <person name="Antonio M."/>
            <person name="Oren A."/>
            <person name="Chaudhuri R.R."/>
            <person name="La Ragione R."/>
            <person name="Hildebrand F."/>
            <person name="Pallen M.J."/>
        </authorList>
    </citation>
    <scope>NUCLEOTIDE SEQUENCE</scope>
    <source>
        <strain evidence="4">CHK169-4300</strain>
    </source>
</reference>
<dbReference type="AlphaFoldDB" id="A0A9D2G0N6"/>
<dbReference type="InterPro" id="IPR051159">
    <property type="entry name" value="Hexapeptide_acetyltransf"/>
</dbReference>
<accession>A0A9D2G0N6</accession>
<gene>
    <name evidence="4" type="ORF">H9808_04430</name>
</gene>
<evidence type="ECO:0000256" key="1">
    <source>
        <dbReference type="ARBA" id="ARBA00007274"/>
    </source>
</evidence>
<dbReference type="Proteomes" id="UP000824106">
    <property type="component" value="Unassembled WGS sequence"/>
</dbReference>
<comment type="similarity">
    <text evidence="1">Belongs to the transferase hexapeptide repeat family.</text>
</comment>
<dbReference type="Pfam" id="PF00132">
    <property type="entry name" value="Hexapep"/>
    <property type="match status" value="1"/>
</dbReference>
<dbReference type="PANTHER" id="PTHR23416">
    <property type="entry name" value="SIALIC ACID SYNTHASE-RELATED"/>
    <property type="match status" value="1"/>
</dbReference>